<organism evidence="4 5">
    <name type="scientific">Hermanssonia centrifuga</name>
    <dbReference type="NCBI Taxonomy" id="98765"/>
    <lineage>
        <taxon>Eukaryota</taxon>
        <taxon>Fungi</taxon>
        <taxon>Dikarya</taxon>
        <taxon>Basidiomycota</taxon>
        <taxon>Agaricomycotina</taxon>
        <taxon>Agaricomycetes</taxon>
        <taxon>Polyporales</taxon>
        <taxon>Meruliaceae</taxon>
        <taxon>Hermanssonia</taxon>
    </lineage>
</organism>
<keyword evidence="2" id="KW-1133">Transmembrane helix</keyword>
<evidence type="ECO:0000313" key="4">
    <source>
        <dbReference type="EMBL" id="PSR79247.1"/>
    </source>
</evidence>
<sequence>MIIVIFHSGRYKFLATLFAINLTLHRTFASPVSPQAPSWSSLAAVAPAHNGILVAPLLTIEISSGSLNGATIAPSSKEPVPLHMVYLMPIVAIGPNTSSPSSGGTTGMPLAIWKIVVIILSCLGVPAGVIACKFKAPGVSCACERRSQDQEGQDGSEMIDVSITNNHDVGRLERTDCDRPDQEIRYR</sequence>
<evidence type="ECO:0000256" key="3">
    <source>
        <dbReference type="SAM" id="SignalP"/>
    </source>
</evidence>
<feature type="region of interest" description="Disordered" evidence="1">
    <location>
        <begin position="144"/>
        <end position="165"/>
    </location>
</feature>
<feature type="transmembrane region" description="Helical" evidence="2">
    <location>
        <begin position="110"/>
        <end position="132"/>
    </location>
</feature>
<keyword evidence="2" id="KW-0472">Membrane</keyword>
<accession>A0A2R6NXI0</accession>
<keyword evidence="3" id="KW-0732">Signal</keyword>
<evidence type="ECO:0000313" key="5">
    <source>
        <dbReference type="Proteomes" id="UP000186601"/>
    </source>
</evidence>
<feature type="signal peptide" evidence="3">
    <location>
        <begin position="1"/>
        <end position="29"/>
    </location>
</feature>
<dbReference type="AlphaFoldDB" id="A0A2R6NXI0"/>
<name>A0A2R6NXI0_9APHY</name>
<evidence type="ECO:0000256" key="2">
    <source>
        <dbReference type="SAM" id="Phobius"/>
    </source>
</evidence>
<keyword evidence="2" id="KW-0812">Transmembrane</keyword>
<reference evidence="4 5" key="1">
    <citation type="submission" date="2018-02" db="EMBL/GenBank/DDBJ databases">
        <title>Genome sequence of the basidiomycete white-rot fungus Phlebia centrifuga.</title>
        <authorList>
            <person name="Granchi Z."/>
            <person name="Peng M."/>
            <person name="de Vries R.P."/>
            <person name="Hilden K."/>
            <person name="Makela M.R."/>
            <person name="Grigoriev I."/>
            <person name="Riley R."/>
        </authorList>
    </citation>
    <scope>NUCLEOTIDE SEQUENCE [LARGE SCALE GENOMIC DNA]</scope>
    <source>
        <strain evidence="4 5">FBCC195</strain>
    </source>
</reference>
<dbReference type="EMBL" id="MLYV02000705">
    <property type="protein sequence ID" value="PSR79247.1"/>
    <property type="molecule type" value="Genomic_DNA"/>
</dbReference>
<proteinExistence type="predicted"/>
<feature type="chain" id="PRO_5015310906" evidence="3">
    <location>
        <begin position="30"/>
        <end position="187"/>
    </location>
</feature>
<evidence type="ECO:0000256" key="1">
    <source>
        <dbReference type="SAM" id="MobiDB-lite"/>
    </source>
</evidence>
<dbReference type="Proteomes" id="UP000186601">
    <property type="component" value="Unassembled WGS sequence"/>
</dbReference>
<gene>
    <name evidence="4" type="ORF">PHLCEN_2v7105</name>
</gene>
<comment type="caution">
    <text evidence="4">The sequence shown here is derived from an EMBL/GenBank/DDBJ whole genome shotgun (WGS) entry which is preliminary data.</text>
</comment>
<protein>
    <submittedName>
        <fullName evidence="4">Uncharacterized protein</fullName>
    </submittedName>
</protein>
<keyword evidence="5" id="KW-1185">Reference proteome</keyword>